<keyword evidence="2" id="KW-0472">Membrane</keyword>
<reference evidence="3" key="1">
    <citation type="submission" date="2019-12" db="EMBL/GenBank/DDBJ databases">
        <title>An insight into the sialome of adult female Ixodes ricinus ticks feeding for 6 days.</title>
        <authorList>
            <person name="Perner J."/>
            <person name="Ribeiro J.M.C."/>
        </authorList>
    </citation>
    <scope>NUCLEOTIDE SEQUENCE</scope>
    <source>
        <strain evidence="3">Semi-engorged</strain>
        <tissue evidence="3">Salivary glands</tissue>
    </source>
</reference>
<keyword evidence="2" id="KW-1133">Transmembrane helix</keyword>
<feature type="transmembrane region" description="Helical" evidence="2">
    <location>
        <begin position="7"/>
        <end position="24"/>
    </location>
</feature>
<feature type="compositionally biased region" description="Low complexity" evidence="1">
    <location>
        <begin position="139"/>
        <end position="154"/>
    </location>
</feature>
<keyword evidence="2" id="KW-0812">Transmembrane</keyword>
<accession>A0A6B0UX05</accession>
<dbReference type="AlphaFoldDB" id="A0A6B0UX05"/>
<name>A0A6B0UX05_IXORI</name>
<protein>
    <submittedName>
        <fullName evidence="3">Uncharacterized protein</fullName>
    </submittedName>
</protein>
<feature type="region of interest" description="Disordered" evidence="1">
    <location>
        <begin position="105"/>
        <end position="160"/>
    </location>
</feature>
<organism evidence="3">
    <name type="scientific">Ixodes ricinus</name>
    <name type="common">Common tick</name>
    <name type="synonym">Acarus ricinus</name>
    <dbReference type="NCBI Taxonomy" id="34613"/>
    <lineage>
        <taxon>Eukaryota</taxon>
        <taxon>Metazoa</taxon>
        <taxon>Ecdysozoa</taxon>
        <taxon>Arthropoda</taxon>
        <taxon>Chelicerata</taxon>
        <taxon>Arachnida</taxon>
        <taxon>Acari</taxon>
        <taxon>Parasitiformes</taxon>
        <taxon>Ixodida</taxon>
        <taxon>Ixodoidea</taxon>
        <taxon>Ixodidae</taxon>
        <taxon>Ixodinae</taxon>
        <taxon>Ixodes</taxon>
    </lineage>
</organism>
<sequence>MGMRGSAAYIFIVFILYVYIYSYVHKIQCPDPSQWPAQASGAAHTRMYRYKLLGPPPSWGRPPYVHAALLCTPSLHTASPPRGASCGLRSAQSQCPRVCGHRTRPTGGLTQQQAPHWCTTPRQGPHQWETTGAESTHTPSMGESSPSAGPAPRGKAPPPT</sequence>
<proteinExistence type="predicted"/>
<dbReference type="EMBL" id="GIFC01012207">
    <property type="protein sequence ID" value="MXU94290.1"/>
    <property type="molecule type" value="Transcribed_RNA"/>
</dbReference>
<evidence type="ECO:0000313" key="3">
    <source>
        <dbReference type="EMBL" id="MXU94290.1"/>
    </source>
</evidence>
<feature type="compositionally biased region" description="Polar residues" evidence="1">
    <location>
        <begin position="128"/>
        <end position="138"/>
    </location>
</feature>
<evidence type="ECO:0000256" key="2">
    <source>
        <dbReference type="SAM" id="Phobius"/>
    </source>
</evidence>
<evidence type="ECO:0000256" key="1">
    <source>
        <dbReference type="SAM" id="MobiDB-lite"/>
    </source>
</evidence>